<dbReference type="AlphaFoldDB" id="A0A9N9RX11"/>
<evidence type="ECO:0000259" key="2">
    <source>
        <dbReference type="Pfam" id="PF01424"/>
    </source>
</evidence>
<dbReference type="PANTHER" id="PTHR13498">
    <property type="entry name" value="SPERM ASSOCIATED ANTIGEN 7"/>
    <property type="match status" value="1"/>
</dbReference>
<reference evidence="3" key="1">
    <citation type="submission" date="2022-01" db="EMBL/GenBank/DDBJ databases">
        <authorList>
            <person name="King R."/>
        </authorList>
    </citation>
    <scope>NUCLEOTIDE SEQUENCE</scope>
</reference>
<dbReference type="GO" id="GO:0003676">
    <property type="term" value="F:nucleic acid binding"/>
    <property type="evidence" value="ECO:0007669"/>
    <property type="project" value="InterPro"/>
</dbReference>
<evidence type="ECO:0000313" key="4">
    <source>
        <dbReference type="Proteomes" id="UP001153620"/>
    </source>
</evidence>
<dbReference type="InterPro" id="IPR001374">
    <property type="entry name" value="R3H_dom"/>
</dbReference>
<proteinExistence type="predicted"/>
<dbReference type="InterPro" id="IPR017330">
    <property type="entry name" value="SPAG7"/>
</dbReference>
<dbReference type="InterPro" id="IPR036867">
    <property type="entry name" value="R3H_dom_sf"/>
</dbReference>
<feature type="domain" description="R3H" evidence="2">
    <location>
        <begin position="49"/>
        <end position="107"/>
    </location>
</feature>
<dbReference type="EMBL" id="OU895878">
    <property type="protein sequence ID" value="CAG9804687.1"/>
    <property type="molecule type" value="Genomic_DNA"/>
</dbReference>
<keyword evidence="4" id="KW-1185">Reference proteome</keyword>
<keyword evidence="1" id="KW-0175">Coiled coil</keyword>
<dbReference type="Proteomes" id="UP001153620">
    <property type="component" value="Chromosome 2"/>
</dbReference>
<name>A0A9N9RX11_9DIPT</name>
<reference evidence="3" key="2">
    <citation type="submission" date="2022-10" db="EMBL/GenBank/DDBJ databases">
        <authorList>
            <consortium name="ENA_rothamsted_submissions"/>
            <consortium name="culmorum"/>
            <person name="King R."/>
        </authorList>
    </citation>
    <scope>NUCLEOTIDE SEQUENCE</scope>
</reference>
<organism evidence="3 4">
    <name type="scientific">Chironomus riparius</name>
    <dbReference type="NCBI Taxonomy" id="315576"/>
    <lineage>
        <taxon>Eukaryota</taxon>
        <taxon>Metazoa</taxon>
        <taxon>Ecdysozoa</taxon>
        <taxon>Arthropoda</taxon>
        <taxon>Hexapoda</taxon>
        <taxon>Insecta</taxon>
        <taxon>Pterygota</taxon>
        <taxon>Neoptera</taxon>
        <taxon>Endopterygota</taxon>
        <taxon>Diptera</taxon>
        <taxon>Nematocera</taxon>
        <taxon>Chironomoidea</taxon>
        <taxon>Chironomidae</taxon>
        <taxon>Chironominae</taxon>
        <taxon>Chironomus</taxon>
    </lineage>
</organism>
<gene>
    <name evidence="3" type="ORF">CHIRRI_LOCUS7567</name>
</gene>
<feature type="coiled-coil region" evidence="1">
    <location>
        <begin position="188"/>
        <end position="215"/>
    </location>
</feature>
<sequence>MDLLGDILSSMDKNKRPGLSKPDKMIQKHNEEIRKTAEKERMMINNYKLKIQNKVADFLKNDKVSTMQFPNMDKIFRSVILEACEEAANGLICHTFGREERYVIVYKNPPNDLELEARRYFDYNQWNKEIEAEFKKKKEEQVLLATECSTSSQEVQETSKGNNKKTKLIHLECEAISSNPNRNFGMVSSDLKKDKRTVEETLNDLQQKKRLKTQQTNPN</sequence>
<dbReference type="Pfam" id="PF01424">
    <property type="entry name" value="R3H"/>
    <property type="match status" value="1"/>
</dbReference>
<dbReference type="SUPFAM" id="SSF82708">
    <property type="entry name" value="R3H domain"/>
    <property type="match status" value="1"/>
</dbReference>
<dbReference type="Gene3D" id="3.30.1370.50">
    <property type="entry name" value="R3H-like domain"/>
    <property type="match status" value="1"/>
</dbReference>
<accession>A0A9N9RX11</accession>
<protein>
    <recommendedName>
        <fullName evidence="2">R3H domain-containing protein</fullName>
    </recommendedName>
</protein>
<dbReference type="OrthoDB" id="5979509at2759"/>
<evidence type="ECO:0000256" key="1">
    <source>
        <dbReference type="SAM" id="Coils"/>
    </source>
</evidence>
<dbReference type="PANTHER" id="PTHR13498:SF3">
    <property type="entry name" value="SPERM-ASSOCIATED ANTIGEN 7"/>
    <property type="match status" value="1"/>
</dbReference>
<evidence type="ECO:0000313" key="3">
    <source>
        <dbReference type="EMBL" id="CAG9804687.1"/>
    </source>
</evidence>